<evidence type="ECO:0000313" key="1">
    <source>
        <dbReference type="EMBL" id="KAK7506341.1"/>
    </source>
</evidence>
<feature type="non-terminal residue" evidence="1">
    <location>
        <position position="1"/>
    </location>
</feature>
<dbReference type="EMBL" id="JACVVK020000007">
    <property type="protein sequence ID" value="KAK7506341.1"/>
    <property type="molecule type" value="Genomic_DNA"/>
</dbReference>
<name>A0ABD0M4R7_9CAEN</name>
<accession>A0ABD0M4R7</accession>
<dbReference type="Proteomes" id="UP001519460">
    <property type="component" value="Unassembled WGS sequence"/>
</dbReference>
<protein>
    <submittedName>
        <fullName evidence="1">Uncharacterized protein</fullName>
    </submittedName>
</protein>
<comment type="caution">
    <text evidence="1">The sequence shown here is derived from an EMBL/GenBank/DDBJ whole genome shotgun (WGS) entry which is preliminary data.</text>
</comment>
<keyword evidence="2" id="KW-1185">Reference proteome</keyword>
<organism evidence="1 2">
    <name type="scientific">Batillaria attramentaria</name>
    <dbReference type="NCBI Taxonomy" id="370345"/>
    <lineage>
        <taxon>Eukaryota</taxon>
        <taxon>Metazoa</taxon>
        <taxon>Spiralia</taxon>
        <taxon>Lophotrochozoa</taxon>
        <taxon>Mollusca</taxon>
        <taxon>Gastropoda</taxon>
        <taxon>Caenogastropoda</taxon>
        <taxon>Sorbeoconcha</taxon>
        <taxon>Cerithioidea</taxon>
        <taxon>Batillariidae</taxon>
        <taxon>Batillaria</taxon>
    </lineage>
</organism>
<gene>
    <name evidence="1" type="ORF">BaRGS_00002453</name>
</gene>
<proteinExistence type="predicted"/>
<evidence type="ECO:0000313" key="2">
    <source>
        <dbReference type="Proteomes" id="UP001519460"/>
    </source>
</evidence>
<dbReference type="AlphaFoldDB" id="A0ABD0M4R7"/>
<reference evidence="1 2" key="1">
    <citation type="journal article" date="2023" name="Sci. Data">
        <title>Genome assembly of the Korean intertidal mud-creeper Batillaria attramentaria.</title>
        <authorList>
            <person name="Patra A.K."/>
            <person name="Ho P.T."/>
            <person name="Jun S."/>
            <person name="Lee S.J."/>
            <person name="Kim Y."/>
            <person name="Won Y.J."/>
        </authorList>
    </citation>
    <scope>NUCLEOTIDE SEQUENCE [LARGE SCALE GENOMIC DNA]</scope>
    <source>
        <strain evidence="1">Wonlab-2016</strain>
    </source>
</reference>
<sequence length="61" mass="6959">DELISVRAGYVVTGTVFWDRQCSQPGRKEKRVETDISRDFKDGATANNGFKLRSRVLDQLK</sequence>